<dbReference type="AlphaFoldDB" id="A0A6L9UDX9"/>
<dbReference type="PROSITE" id="PS50943">
    <property type="entry name" value="HTH_CROC1"/>
    <property type="match status" value="1"/>
</dbReference>
<evidence type="ECO:0000259" key="1">
    <source>
        <dbReference type="PROSITE" id="PS50943"/>
    </source>
</evidence>
<dbReference type="SMART" id="SM00530">
    <property type="entry name" value="HTH_XRE"/>
    <property type="match status" value="1"/>
</dbReference>
<gene>
    <name evidence="2" type="ORF">GR212_28920</name>
</gene>
<dbReference type="InterPro" id="IPR010982">
    <property type="entry name" value="Lambda_DNA-bd_dom_sf"/>
</dbReference>
<dbReference type="GO" id="GO:0003677">
    <property type="term" value="F:DNA binding"/>
    <property type="evidence" value="ECO:0007669"/>
    <property type="project" value="InterPro"/>
</dbReference>
<dbReference type="SUPFAM" id="SSF47413">
    <property type="entry name" value="lambda repressor-like DNA-binding domains"/>
    <property type="match status" value="1"/>
</dbReference>
<dbReference type="EMBL" id="WUEY01000019">
    <property type="protein sequence ID" value="NEI73581.1"/>
    <property type="molecule type" value="Genomic_DNA"/>
</dbReference>
<evidence type="ECO:0000313" key="3">
    <source>
        <dbReference type="Proteomes" id="UP000483035"/>
    </source>
</evidence>
<protein>
    <submittedName>
        <fullName evidence="2">Helix-turn-helix domain-containing protein</fullName>
    </submittedName>
</protein>
<reference evidence="2 3" key="1">
    <citation type="submission" date="2019-12" db="EMBL/GenBank/DDBJ databases">
        <title>Rhizobium genotypes associated with high levels of biological nitrogen fixation by grain legumes in a temperate-maritime cropping system.</title>
        <authorList>
            <person name="Maluk M."/>
            <person name="Francesc Ferrando Molina F."/>
            <person name="Lopez Del Egido L."/>
            <person name="Lafos M."/>
            <person name="Langarica-Fuentes A."/>
            <person name="Gebre Yohannes G."/>
            <person name="Young M.W."/>
            <person name="Martin P."/>
            <person name="Gantlett R."/>
            <person name="Kenicer G."/>
            <person name="Hawes C."/>
            <person name="Begg G.S."/>
            <person name="Quilliam R.S."/>
            <person name="Squire G.R."/>
            <person name="Poole P.S."/>
            <person name="Young P.W."/>
            <person name="Iannetta P.M."/>
            <person name="James E.K."/>
        </authorList>
    </citation>
    <scope>NUCLEOTIDE SEQUENCE [LARGE SCALE GENOMIC DNA]</scope>
    <source>
        <strain evidence="2 3">JHI1118</strain>
    </source>
</reference>
<dbReference type="Pfam" id="PF01381">
    <property type="entry name" value="HTH_3"/>
    <property type="match status" value="1"/>
</dbReference>
<evidence type="ECO:0000313" key="2">
    <source>
        <dbReference type="EMBL" id="NEI73581.1"/>
    </source>
</evidence>
<organism evidence="2 3">
    <name type="scientific">Rhizobium lusitanum</name>
    <dbReference type="NCBI Taxonomy" id="293958"/>
    <lineage>
        <taxon>Bacteria</taxon>
        <taxon>Pseudomonadati</taxon>
        <taxon>Pseudomonadota</taxon>
        <taxon>Alphaproteobacteria</taxon>
        <taxon>Hyphomicrobiales</taxon>
        <taxon>Rhizobiaceae</taxon>
        <taxon>Rhizobium/Agrobacterium group</taxon>
        <taxon>Rhizobium</taxon>
    </lineage>
</organism>
<dbReference type="InterPro" id="IPR001387">
    <property type="entry name" value="Cro/C1-type_HTH"/>
</dbReference>
<accession>A0A6L9UDX9</accession>
<feature type="domain" description="HTH cro/C1-type" evidence="1">
    <location>
        <begin position="29"/>
        <end position="84"/>
    </location>
</feature>
<proteinExistence type="predicted"/>
<dbReference type="Gene3D" id="1.10.260.40">
    <property type="entry name" value="lambda repressor-like DNA-binding domains"/>
    <property type="match status" value="1"/>
</dbReference>
<name>A0A6L9UDX9_9HYPH</name>
<sequence length="135" mass="15170">MSFRFEIGARARAASRFIANIRSDLVAAILERRSEKGFSQQRLAELVGVSRKDLNRYLCGQRELPLRSIADLAWALDKEIHIELRDPTMLTNGNRVSEFETRAAVHPVCSGGVVSWSSSRAIRTIVARANTERDD</sequence>
<dbReference type="CDD" id="cd00093">
    <property type="entry name" value="HTH_XRE"/>
    <property type="match status" value="1"/>
</dbReference>
<dbReference type="Proteomes" id="UP000483035">
    <property type="component" value="Unassembled WGS sequence"/>
</dbReference>
<dbReference type="RefSeq" id="WP_163992030.1">
    <property type="nucleotide sequence ID" value="NZ_WUEY01000019.1"/>
</dbReference>
<comment type="caution">
    <text evidence="2">The sequence shown here is derived from an EMBL/GenBank/DDBJ whole genome shotgun (WGS) entry which is preliminary data.</text>
</comment>